<gene>
    <name evidence="7" type="ORF">F0A17_11920</name>
</gene>
<proteinExistence type="inferred from homology"/>
<comment type="subcellular location">
    <subcellularLocation>
        <location evidence="1">Cell outer membrane</location>
    </subcellularLocation>
</comment>
<evidence type="ECO:0000313" key="7">
    <source>
        <dbReference type="EMBL" id="KAA0011996.1"/>
    </source>
</evidence>
<feature type="chain" id="PRO_5031216828" evidence="6">
    <location>
        <begin position="37"/>
        <end position="274"/>
    </location>
</feature>
<comment type="caution">
    <text evidence="7">The sequence shown here is derived from an EMBL/GenBank/DDBJ whole genome shotgun (WGS) entry which is preliminary data.</text>
</comment>
<evidence type="ECO:0000313" key="8">
    <source>
        <dbReference type="Proteomes" id="UP000486760"/>
    </source>
</evidence>
<dbReference type="GO" id="GO:0009279">
    <property type="term" value="C:cell outer membrane"/>
    <property type="evidence" value="ECO:0007669"/>
    <property type="project" value="UniProtKB-SubCell"/>
</dbReference>
<dbReference type="AlphaFoldDB" id="A0A7V7KI23"/>
<keyword evidence="4" id="KW-0472">Membrane</keyword>
<reference evidence="7 8" key="1">
    <citation type="submission" date="2019-08" db="EMBL/GenBank/DDBJ databases">
        <title>Bioinformatics analysis of the strain L3 and L5.</title>
        <authorList>
            <person name="Li X."/>
        </authorList>
    </citation>
    <scope>NUCLEOTIDE SEQUENCE [LARGE SCALE GENOMIC DNA]</scope>
    <source>
        <strain evidence="7 8">L5</strain>
    </source>
</reference>
<dbReference type="EMBL" id="VTPY01000004">
    <property type="protein sequence ID" value="KAA0011996.1"/>
    <property type="molecule type" value="Genomic_DNA"/>
</dbReference>
<dbReference type="Proteomes" id="UP000486760">
    <property type="component" value="Unassembled WGS sequence"/>
</dbReference>
<organism evidence="7 8">
    <name type="scientific">Billgrantia pellis</name>
    <dbReference type="NCBI Taxonomy" id="2606936"/>
    <lineage>
        <taxon>Bacteria</taxon>
        <taxon>Pseudomonadati</taxon>
        <taxon>Pseudomonadota</taxon>
        <taxon>Gammaproteobacteria</taxon>
        <taxon>Oceanospirillales</taxon>
        <taxon>Halomonadaceae</taxon>
        <taxon>Billgrantia</taxon>
    </lineage>
</organism>
<protein>
    <submittedName>
        <fullName evidence="7">MipA/OmpV family protein</fullName>
    </submittedName>
</protein>
<evidence type="ECO:0000256" key="4">
    <source>
        <dbReference type="ARBA" id="ARBA00023136"/>
    </source>
</evidence>
<sequence length="274" mass="30025">MSLVPPLTSSSHTSFSRMAAASMLTVGFFTSATAMAQEPTGAESSSTTWGLGLGVVSEQEPYAGIDRDHTPIPLLEVENRYLHLFGPQIVFKLPSLDISDSQRLNFGIVGKYDGSGYEEGDAPILDGMDERKGGFWAGGKVEWSSNVVDVSAEWLADASGNSEGQVINVSLERTWRFGNHVLLTPHVGANWHDEKTTDYYFGVRDSEARIDRPAYVGESATNLEAGVRGVYMFNKHHSVLMGVEVTRLADEIKDSPLVDRSTGNSMFLGYLYRF</sequence>
<keyword evidence="5" id="KW-0998">Cell outer membrane</keyword>
<name>A0A7V7KI23_9GAMM</name>
<dbReference type="Pfam" id="PF06629">
    <property type="entry name" value="MipA"/>
    <property type="match status" value="1"/>
</dbReference>
<evidence type="ECO:0000256" key="6">
    <source>
        <dbReference type="SAM" id="SignalP"/>
    </source>
</evidence>
<dbReference type="PANTHER" id="PTHR38776:SF1">
    <property type="entry name" value="MLTA-INTERACTING PROTEIN-RELATED"/>
    <property type="match status" value="1"/>
</dbReference>
<feature type="signal peptide" evidence="6">
    <location>
        <begin position="1"/>
        <end position="36"/>
    </location>
</feature>
<keyword evidence="8" id="KW-1185">Reference proteome</keyword>
<dbReference type="InterPro" id="IPR010583">
    <property type="entry name" value="MipA"/>
</dbReference>
<keyword evidence="3 6" id="KW-0732">Signal</keyword>
<evidence type="ECO:0000256" key="5">
    <source>
        <dbReference type="ARBA" id="ARBA00023237"/>
    </source>
</evidence>
<comment type="similarity">
    <text evidence="2">Belongs to the MipA/OmpV family.</text>
</comment>
<evidence type="ECO:0000256" key="2">
    <source>
        <dbReference type="ARBA" id="ARBA00005722"/>
    </source>
</evidence>
<evidence type="ECO:0000256" key="1">
    <source>
        <dbReference type="ARBA" id="ARBA00004442"/>
    </source>
</evidence>
<dbReference type="PANTHER" id="PTHR38776">
    <property type="entry name" value="MLTA-INTERACTING PROTEIN-RELATED"/>
    <property type="match status" value="1"/>
</dbReference>
<evidence type="ECO:0000256" key="3">
    <source>
        <dbReference type="ARBA" id="ARBA00022729"/>
    </source>
</evidence>
<accession>A0A7V7KI23</accession>